<sequence>MHNAKSLRRGSPIGGEGGGGAVPDRSVQRSQDKQCPASRSTSPLPPRVPNEYLSPIDRAQSGQADLVMRAEYEIEARGPASLPADQYVPGLCPSGFGPGKG</sequence>
<reference evidence="2" key="1">
    <citation type="submission" date="2022-11" db="EMBL/GenBank/DDBJ databases">
        <authorList>
            <person name="Petersen C."/>
        </authorList>
    </citation>
    <scope>NUCLEOTIDE SEQUENCE</scope>
    <source>
        <strain evidence="2">IBT 19713</strain>
    </source>
</reference>
<evidence type="ECO:0000256" key="1">
    <source>
        <dbReference type="SAM" id="MobiDB-lite"/>
    </source>
</evidence>
<comment type="caution">
    <text evidence="2">The sequence shown here is derived from an EMBL/GenBank/DDBJ whole genome shotgun (WGS) entry which is preliminary data.</text>
</comment>
<feature type="compositionally biased region" description="Gly residues" evidence="1">
    <location>
        <begin position="12"/>
        <end position="21"/>
    </location>
</feature>
<dbReference type="Proteomes" id="UP001150941">
    <property type="component" value="Unassembled WGS sequence"/>
</dbReference>
<dbReference type="EMBL" id="JAPQKS010000008">
    <property type="protein sequence ID" value="KAJ5216873.1"/>
    <property type="molecule type" value="Genomic_DNA"/>
</dbReference>
<proteinExistence type="predicted"/>
<feature type="region of interest" description="Disordered" evidence="1">
    <location>
        <begin position="78"/>
        <end position="101"/>
    </location>
</feature>
<protein>
    <submittedName>
        <fullName evidence="2">Uncharacterized protein</fullName>
    </submittedName>
</protein>
<keyword evidence="3" id="KW-1185">Reference proteome</keyword>
<evidence type="ECO:0000313" key="3">
    <source>
        <dbReference type="Proteomes" id="UP001150941"/>
    </source>
</evidence>
<feature type="region of interest" description="Disordered" evidence="1">
    <location>
        <begin position="1"/>
        <end position="58"/>
    </location>
</feature>
<gene>
    <name evidence="2" type="ORF">N7468_009881</name>
</gene>
<organism evidence="2 3">
    <name type="scientific">Penicillium chermesinum</name>
    <dbReference type="NCBI Taxonomy" id="63820"/>
    <lineage>
        <taxon>Eukaryota</taxon>
        <taxon>Fungi</taxon>
        <taxon>Dikarya</taxon>
        <taxon>Ascomycota</taxon>
        <taxon>Pezizomycotina</taxon>
        <taxon>Eurotiomycetes</taxon>
        <taxon>Eurotiomycetidae</taxon>
        <taxon>Eurotiales</taxon>
        <taxon>Aspergillaceae</taxon>
        <taxon>Penicillium</taxon>
    </lineage>
</organism>
<evidence type="ECO:0000313" key="2">
    <source>
        <dbReference type="EMBL" id="KAJ5216873.1"/>
    </source>
</evidence>
<accession>A0A9W9TBQ8</accession>
<dbReference type="RefSeq" id="XP_058325744.1">
    <property type="nucleotide sequence ID" value="XM_058479176.1"/>
</dbReference>
<reference evidence="2" key="2">
    <citation type="journal article" date="2023" name="IMA Fungus">
        <title>Comparative genomic study of the Penicillium genus elucidates a diverse pangenome and 15 lateral gene transfer events.</title>
        <authorList>
            <person name="Petersen C."/>
            <person name="Sorensen T."/>
            <person name="Nielsen M.R."/>
            <person name="Sondergaard T.E."/>
            <person name="Sorensen J.L."/>
            <person name="Fitzpatrick D.A."/>
            <person name="Frisvad J.C."/>
            <person name="Nielsen K.L."/>
        </authorList>
    </citation>
    <scope>NUCLEOTIDE SEQUENCE</scope>
    <source>
        <strain evidence="2">IBT 19713</strain>
    </source>
</reference>
<name>A0A9W9TBQ8_9EURO</name>
<dbReference type="AlphaFoldDB" id="A0A9W9TBQ8"/>
<dbReference type="GeneID" id="83206480"/>